<proteinExistence type="predicted"/>
<evidence type="ECO:0000313" key="2">
    <source>
        <dbReference type="EMBL" id="PQM45880.1"/>
    </source>
</evidence>
<dbReference type="EMBL" id="PPEA01000579">
    <property type="protein sequence ID" value="PQM45880.1"/>
    <property type="molecule type" value="Genomic_DNA"/>
</dbReference>
<dbReference type="AlphaFoldDB" id="A0A2S8BGS9"/>
<reference evidence="2 3" key="1">
    <citation type="journal article" date="2017" name="Int. J. Syst. Evol. Microbiol.">
        <title>Mycobacterium talmoniae sp. nov., a slowly growing mycobacterium isolated from human respiratory samples.</title>
        <authorList>
            <person name="Davidson R.M."/>
            <person name="DeGroote M.A."/>
            <person name="Marola J.L."/>
            <person name="Buss S."/>
            <person name="Jones V."/>
            <person name="McNeil M.R."/>
            <person name="Freifeld A.G."/>
            <person name="Elaine Epperson L."/>
            <person name="Hasan N.A."/>
            <person name="Jackson M."/>
            <person name="Iwen P.C."/>
            <person name="Salfinger M."/>
            <person name="Strong M."/>
        </authorList>
    </citation>
    <scope>NUCLEOTIDE SEQUENCE [LARGE SCALE GENOMIC DNA]</scope>
    <source>
        <strain evidence="2 3">ATCC BAA-2683</strain>
    </source>
</reference>
<organism evidence="2 3">
    <name type="scientific">Mycobacterium talmoniae</name>
    <dbReference type="NCBI Taxonomy" id="1858794"/>
    <lineage>
        <taxon>Bacteria</taxon>
        <taxon>Bacillati</taxon>
        <taxon>Actinomycetota</taxon>
        <taxon>Actinomycetes</taxon>
        <taxon>Mycobacteriales</taxon>
        <taxon>Mycobacteriaceae</taxon>
        <taxon>Mycobacterium</taxon>
    </lineage>
</organism>
<protein>
    <submittedName>
        <fullName evidence="2">Uncharacterized protein</fullName>
    </submittedName>
</protein>
<accession>A0A2S8BGS9</accession>
<gene>
    <name evidence="2" type="ORF">C1Y40_03969</name>
</gene>
<sequence>MAASLSGSTCASIPLASASSCASDTGTAVRCSSRTVPSVRAGPPGCWGWKSRYCSPAADSAETRARLSRGTLIRLSISMEATTPVSVNRTESTLPIRTPRSVTS</sequence>
<name>A0A2S8BGS9_9MYCO</name>
<feature type="region of interest" description="Disordered" evidence="1">
    <location>
        <begin position="84"/>
        <end position="104"/>
    </location>
</feature>
<comment type="caution">
    <text evidence="2">The sequence shown here is derived from an EMBL/GenBank/DDBJ whole genome shotgun (WGS) entry which is preliminary data.</text>
</comment>
<evidence type="ECO:0000256" key="1">
    <source>
        <dbReference type="SAM" id="MobiDB-lite"/>
    </source>
</evidence>
<dbReference type="Proteomes" id="UP000238296">
    <property type="component" value="Unassembled WGS sequence"/>
</dbReference>
<evidence type="ECO:0000313" key="3">
    <source>
        <dbReference type="Proteomes" id="UP000238296"/>
    </source>
</evidence>